<dbReference type="AlphaFoldDB" id="A0A927U715"/>
<dbReference type="Proteomes" id="UP000766246">
    <property type="component" value="Unassembled WGS sequence"/>
</dbReference>
<evidence type="ECO:0000313" key="2">
    <source>
        <dbReference type="EMBL" id="MBE5918217.1"/>
    </source>
</evidence>
<sequence length="276" mass="32079">MMQLKTLYTVKRSSVGEIRVCEDIGGRNANRYTVWVISDHEKVKRLLTEYDKVSDYIKEPNYVDMFSDQGKFFIVFPYVPERPLEKFYMGNVLTLHECETICMNLIIACMTSNMPWSILYLVLKQRQIHLSKDGSISLSVAIDLEEFDETADEGKCTLECAKILLDLLEPKANKKANSYILLTKKVEKSTYYHFTELYKDIKAAMEPVKKGGIMLRLRVFVMRNKDEIFTALLRISIVLAIFVILTFLTNLIFGDVPWLRVFIKSFEHIGLEDLRQ</sequence>
<name>A0A927U715_9FIRM</name>
<feature type="transmembrane region" description="Helical" evidence="1">
    <location>
        <begin position="231"/>
        <end position="253"/>
    </location>
</feature>
<proteinExistence type="predicted"/>
<protein>
    <submittedName>
        <fullName evidence="2">Uncharacterized protein</fullName>
    </submittedName>
</protein>
<evidence type="ECO:0000313" key="3">
    <source>
        <dbReference type="Proteomes" id="UP000766246"/>
    </source>
</evidence>
<gene>
    <name evidence="2" type="ORF">E7272_00080</name>
</gene>
<comment type="caution">
    <text evidence="2">The sequence shown here is derived from an EMBL/GenBank/DDBJ whole genome shotgun (WGS) entry which is preliminary data.</text>
</comment>
<keyword evidence="1" id="KW-1133">Transmembrane helix</keyword>
<reference evidence="2" key="1">
    <citation type="submission" date="2019-04" db="EMBL/GenBank/DDBJ databases">
        <title>Evolution of Biomass-Degrading Anaerobic Consortia Revealed by Metagenomics.</title>
        <authorList>
            <person name="Peng X."/>
        </authorList>
    </citation>
    <scope>NUCLEOTIDE SEQUENCE</scope>
    <source>
        <strain evidence="2">SIG311</strain>
    </source>
</reference>
<evidence type="ECO:0000256" key="1">
    <source>
        <dbReference type="SAM" id="Phobius"/>
    </source>
</evidence>
<accession>A0A927U715</accession>
<organism evidence="2 3">
    <name type="scientific">Pseudobutyrivibrio ruminis</name>
    <dbReference type="NCBI Taxonomy" id="46206"/>
    <lineage>
        <taxon>Bacteria</taxon>
        <taxon>Bacillati</taxon>
        <taxon>Bacillota</taxon>
        <taxon>Clostridia</taxon>
        <taxon>Lachnospirales</taxon>
        <taxon>Lachnospiraceae</taxon>
        <taxon>Pseudobutyrivibrio</taxon>
    </lineage>
</organism>
<dbReference type="EMBL" id="SVER01000001">
    <property type="protein sequence ID" value="MBE5918217.1"/>
    <property type="molecule type" value="Genomic_DNA"/>
</dbReference>
<keyword evidence="1" id="KW-0812">Transmembrane</keyword>
<keyword evidence="1" id="KW-0472">Membrane</keyword>